<dbReference type="PANTHER" id="PTHR44846:SF4">
    <property type="entry name" value="HTH GNTR-TYPE DOMAIN-CONTAINING PROTEIN"/>
    <property type="match status" value="1"/>
</dbReference>
<dbReference type="Pfam" id="PF00392">
    <property type="entry name" value="GntR"/>
    <property type="match status" value="1"/>
</dbReference>
<gene>
    <name evidence="5" type="ORF">IV67_GL001058</name>
</gene>
<dbReference type="PATRIC" id="fig|1620.3.peg.1073"/>
<dbReference type="RefSeq" id="WP_057788849.1">
    <property type="nucleotide sequence ID" value="NZ_JQCD01000031.1"/>
</dbReference>
<dbReference type="InterPro" id="IPR050679">
    <property type="entry name" value="Bact_HTH_transcr_reg"/>
</dbReference>
<dbReference type="Pfam" id="PF07702">
    <property type="entry name" value="UTRA"/>
    <property type="match status" value="1"/>
</dbReference>
<proteinExistence type="predicted"/>
<dbReference type="EMBL" id="JQCD01000031">
    <property type="protein sequence ID" value="KRN76008.1"/>
    <property type="molecule type" value="Genomic_DNA"/>
</dbReference>
<dbReference type="GO" id="GO:0003700">
    <property type="term" value="F:DNA-binding transcription factor activity"/>
    <property type="evidence" value="ECO:0007669"/>
    <property type="project" value="InterPro"/>
</dbReference>
<keyword evidence="3" id="KW-0804">Transcription</keyword>
<dbReference type="CDD" id="cd07377">
    <property type="entry name" value="WHTH_GntR"/>
    <property type="match status" value="1"/>
</dbReference>
<dbReference type="STRING" id="1620.IV67_GL001058"/>
<dbReference type="Gene3D" id="1.10.10.10">
    <property type="entry name" value="Winged helix-like DNA-binding domain superfamily/Winged helix DNA-binding domain"/>
    <property type="match status" value="1"/>
</dbReference>
<dbReference type="GO" id="GO:0003677">
    <property type="term" value="F:DNA binding"/>
    <property type="evidence" value="ECO:0007669"/>
    <property type="project" value="UniProtKB-KW"/>
</dbReference>
<evidence type="ECO:0000313" key="5">
    <source>
        <dbReference type="EMBL" id="KRN76008.1"/>
    </source>
</evidence>
<sequence length="243" mass="27455">MEQEAIYLRVLTDLKQRINDQEFENLKLPDERSLATAYEVSRSSIKRALNVLAQQGIIFKKRGSGTFVNPLYLKNQTMFQSTGHNLGVSDSFRFDDEVPAIELVSFEQHPADDDTQLALFLQPDEPVYHIQRLRQLKGKTFMSEDALVPVKLLPNLTAADLNASLFQYAEMTTKKAVTRSFLSVTVEPSTAKDQAELDLAPNEPVGVMGGIYFLDDGTPFEVGTMRVHYKYMKYNSFDSLDGE</sequence>
<evidence type="ECO:0000259" key="4">
    <source>
        <dbReference type="PROSITE" id="PS50949"/>
    </source>
</evidence>
<evidence type="ECO:0000313" key="6">
    <source>
        <dbReference type="Proteomes" id="UP000051673"/>
    </source>
</evidence>
<dbReference type="Proteomes" id="UP000051673">
    <property type="component" value="Unassembled WGS sequence"/>
</dbReference>
<dbReference type="InterPro" id="IPR000524">
    <property type="entry name" value="Tscrpt_reg_HTH_GntR"/>
</dbReference>
<dbReference type="SUPFAM" id="SSF64288">
    <property type="entry name" value="Chorismate lyase-like"/>
    <property type="match status" value="1"/>
</dbReference>
<dbReference type="PROSITE" id="PS50949">
    <property type="entry name" value="HTH_GNTR"/>
    <property type="match status" value="1"/>
</dbReference>
<name>A0A0R2JF83_9LACO</name>
<organism evidence="5 6">
    <name type="scientific">Weissella minor</name>
    <dbReference type="NCBI Taxonomy" id="1620"/>
    <lineage>
        <taxon>Bacteria</taxon>
        <taxon>Bacillati</taxon>
        <taxon>Bacillota</taxon>
        <taxon>Bacilli</taxon>
        <taxon>Lactobacillales</taxon>
        <taxon>Lactobacillaceae</taxon>
        <taxon>Weissella</taxon>
    </lineage>
</organism>
<dbReference type="PANTHER" id="PTHR44846">
    <property type="entry name" value="MANNOSYL-D-GLYCERATE TRANSPORT/METABOLISM SYSTEM REPRESSOR MNGR-RELATED"/>
    <property type="match status" value="1"/>
</dbReference>
<comment type="caution">
    <text evidence="5">The sequence shown here is derived from an EMBL/GenBank/DDBJ whole genome shotgun (WGS) entry which is preliminary data.</text>
</comment>
<dbReference type="InterPro" id="IPR036390">
    <property type="entry name" value="WH_DNA-bd_sf"/>
</dbReference>
<evidence type="ECO:0000256" key="1">
    <source>
        <dbReference type="ARBA" id="ARBA00023015"/>
    </source>
</evidence>
<dbReference type="PRINTS" id="PR00035">
    <property type="entry name" value="HTHGNTR"/>
</dbReference>
<keyword evidence="2" id="KW-0238">DNA-binding</keyword>
<accession>A0A0R2JF83</accession>
<dbReference type="SUPFAM" id="SSF46785">
    <property type="entry name" value="Winged helix' DNA-binding domain"/>
    <property type="match status" value="1"/>
</dbReference>
<dbReference type="GO" id="GO:0045892">
    <property type="term" value="P:negative regulation of DNA-templated transcription"/>
    <property type="evidence" value="ECO:0007669"/>
    <property type="project" value="TreeGrafter"/>
</dbReference>
<dbReference type="AlphaFoldDB" id="A0A0R2JF83"/>
<dbReference type="SMART" id="SM00345">
    <property type="entry name" value="HTH_GNTR"/>
    <property type="match status" value="1"/>
</dbReference>
<evidence type="ECO:0000256" key="3">
    <source>
        <dbReference type="ARBA" id="ARBA00023163"/>
    </source>
</evidence>
<dbReference type="InterPro" id="IPR011663">
    <property type="entry name" value="UTRA"/>
</dbReference>
<protein>
    <submittedName>
        <fullName evidence="5">GntR family transcriptional regulator</fullName>
    </submittedName>
</protein>
<dbReference type="Gene3D" id="3.40.1410.10">
    <property type="entry name" value="Chorismate lyase-like"/>
    <property type="match status" value="1"/>
</dbReference>
<feature type="domain" description="HTH gntR-type" evidence="4">
    <location>
        <begin position="4"/>
        <end position="71"/>
    </location>
</feature>
<dbReference type="InterPro" id="IPR036388">
    <property type="entry name" value="WH-like_DNA-bd_sf"/>
</dbReference>
<keyword evidence="6" id="KW-1185">Reference proteome</keyword>
<keyword evidence="1" id="KW-0805">Transcription regulation</keyword>
<evidence type="ECO:0000256" key="2">
    <source>
        <dbReference type="ARBA" id="ARBA00023125"/>
    </source>
</evidence>
<dbReference type="OrthoDB" id="2141316at2"/>
<dbReference type="InterPro" id="IPR028978">
    <property type="entry name" value="Chorismate_lyase_/UTRA_dom_sf"/>
</dbReference>
<reference evidence="5 6" key="1">
    <citation type="journal article" date="2015" name="Genome Announc.">
        <title>Expanding the biotechnology potential of lactobacilli through comparative genomics of 213 strains and associated genera.</title>
        <authorList>
            <person name="Sun Z."/>
            <person name="Harris H.M."/>
            <person name="McCann A."/>
            <person name="Guo C."/>
            <person name="Argimon S."/>
            <person name="Zhang W."/>
            <person name="Yang X."/>
            <person name="Jeffery I.B."/>
            <person name="Cooney J.C."/>
            <person name="Kagawa T.F."/>
            <person name="Liu W."/>
            <person name="Song Y."/>
            <person name="Salvetti E."/>
            <person name="Wrobel A."/>
            <person name="Rasinkangas P."/>
            <person name="Parkhill J."/>
            <person name="Rea M.C."/>
            <person name="O'Sullivan O."/>
            <person name="Ritari J."/>
            <person name="Douillard F.P."/>
            <person name="Paul Ross R."/>
            <person name="Yang R."/>
            <person name="Briner A.E."/>
            <person name="Felis G.E."/>
            <person name="de Vos W.M."/>
            <person name="Barrangou R."/>
            <person name="Klaenhammer T.R."/>
            <person name="Caufield P.W."/>
            <person name="Cui Y."/>
            <person name="Zhang H."/>
            <person name="O'Toole P.W."/>
        </authorList>
    </citation>
    <scope>NUCLEOTIDE SEQUENCE [LARGE SCALE GENOMIC DNA]</scope>
    <source>
        <strain evidence="5 6">DSM 20014</strain>
    </source>
</reference>
<dbReference type="SMART" id="SM00866">
    <property type="entry name" value="UTRA"/>
    <property type="match status" value="1"/>
</dbReference>